<dbReference type="Proteomes" id="UP001196413">
    <property type="component" value="Unassembled WGS sequence"/>
</dbReference>
<proteinExistence type="predicted"/>
<dbReference type="AlphaFoldDB" id="A0AAD5WIH3"/>
<protein>
    <submittedName>
        <fullName evidence="2">Uncharacterized protein</fullName>
    </submittedName>
</protein>
<accession>A0AAD5WIH3</accession>
<name>A0AAD5WIH3_PARTN</name>
<comment type="caution">
    <text evidence="2">The sequence shown here is derived from an EMBL/GenBank/DDBJ whole genome shotgun (WGS) entry which is preliminary data.</text>
</comment>
<evidence type="ECO:0000313" key="2">
    <source>
        <dbReference type="EMBL" id="KAJ1371542.1"/>
    </source>
</evidence>
<evidence type="ECO:0000256" key="1">
    <source>
        <dbReference type="SAM" id="MobiDB-lite"/>
    </source>
</evidence>
<evidence type="ECO:0000313" key="3">
    <source>
        <dbReference type="Proteomes" id="UP001196413"/>
    </source>
</evidence>
<organism evidence="2 3">
    <name type="scientific">Parelaphostrongylus tenuis</name>
    <name type="common">Meningeal worm</name>
    <dbReference type="NCBI Taxonomy" id="148309"/>
    <lineage>
        <taxon>Eukaryota</taxon>
        <taxon>Metazoa</taxon>
        <taxon>Ecdysozoa</taxon>
        <taxon>Nematoda</taxon>
        <taxon>Chromadorea</taxon>
        <taxon>Rhabditida</taxon>
        <taxon>Rhabditina</taxon>
        <taxon>Rhabditomorpha</taxon>
        <taxon>Strongyloidea</taxon>
        <taxon>Metastrongylidae</taxon>
        <taxon>Parelaphostrongylus</taxon>
    </lineage>
</organism>
<keyword evidence="3" id="KW-1185">Reference proteome</keyword>
<feature type="region of interest" description="Disordered" evidence="1">
    <location>
        <begin position="1"/>
        <end position="31"/>
    </location>
</feature>
<dbReference type="EMBL" id="JAHQIW010006996">
    <property type="protein sequence ID" value="KAJ1371542.1"/>
    <property type="molecule type" value="Genomic_DNA"/>
</dbReference>
<sequence>MQKKFAKSGLPRLSTSHENVRRSEASPVGDRIPGYGKCITEGFARTPLSGLCSPYRPGQSEESLGFYLTYTFWYITTEVLKRAENQHGYYREGFFIPFQPCQQRQESSKSVGLRNHKRIQRFTFNCFQGHSRNG</sequence>
<reference evidence="2" key="1">
    <citation type="submission" date="2021-06" db="EMBL/GenBank/DDBJ databases">
        <title>Parelaphostrongylus tenuis whole genome reference sequence.</title>
        <authorList>
            <person name="Garwood T.J."/>
            <person name="Larsen P.A."/>
            <person name="Fountain-Jones N.M."/>
            <person name="Garbe J.R."/>
            <person name="Macchietto M.G."/>
            <person name="Kania S.A."/>
            <person name="Gerhold R.W."/>
            <person name="Richards J.E."/>
            <person name="Wolf T.M."/>
        </authorList>
    </citation>
    <scope>NUCLEOTIDE SEQUENCE</scope>
    <source>
        <strain evidence="2">MNPRO001-30</strain>
        <tissue evidence="2">Meninges</tissue>
    </source>
</reference>
<gene>
    <name evidence="2" type="ORF">KIN20_033510</name>
</gene>